<feature type="region of interest" description="Disordered" evidence="2">
    <location>
        <begin position="224"/>
        <end position="262"/>
    </location>
</feature>
<accession>A0A8H7RPB1</accession>
<dbReference type="GO" id="GO:0006402">
    <property type="term" value="P:mRNA catabolic process"/>
    <property type="evidence" value="ECO:0007669"/>
    <property type="project" value="TreeGrafter"/>
</dbReference>
<feature type="compositionally biased region" description="Polar residues" evidence="2">
    <location>
        <begin position="148"/>
        <end position="159"/>
    </location>
</feature>
<organism evidence="4 5">
    <name type="scientific">Mucor plumbeus</name>
    <dbReference type="NCBI Taxonomy" id="97098"/>
    <lineage>
        <taxon>Eukaryota</taxon>
        <taxon>Fungi</taxon>
        <taxon>Fungi incertae sedis</taxon>
        <taxon>Mucoromycota</taxon>
        <taxon>Mucoromycotina</taxon>
        <taxon>Mucoromycetes</taxon>
        <taxon>Mucorales</taxon>
        <taxon>Mucorineae</taxon>
        <taxon>Mucoraceae</taxon>
        <taxon>Mucor</taxon>
    </lineage>
</organism>
<gene>
    <name evidence="4" type="ORF">INT46_006637</name>
</gene>
<dbReference type="SUPFAM" id="SSF50249">
    <property type="entry name" value="Nucleic acid-binding proteins"/>
    <property type="match status" value="2"/>
</dbReference>
<dbReference type="InterPro" id="IPR050180">
    <property type="entry name" value="RNR_Ribonuclease"/>
</dbReference>
<comment type="caution">
    <text evidence="4">The sequence shown here is derived from an EMBL/GenBank/DDBJ whole genome shotgun (WGS) entry which is preliminary data.</text>
</comment>
<dbReference type="GO" id="GO:0003723">
    <property type="term" value="F:RNA binding"/>
    <property type="evidence" value="ECO:0007669"/>
    <property type="project" value="InterPro"/>
</dbReference>
<evidence type="ECO:0000313" key="5">
    <source>
        <dbReference type="Proteomes" id="UP000650833"/>
    </source>
</evidence>
<dbReference type="InterPro" id="IPR001900">
    <property type="entry name" value="RNase_II/R"/>
</dbReference>
<dbReference type="OrthoDB" id="2285229at2759"/>
<dbReference type="InterPro" id="IPR012340">
    <property type="entry name" value="NA-bd_OB-fold"/>
</dbReference>
<dbReference type="Gene3D" id="2.40.50.690">
    <property type="match status" value="1"/>
</dbReference>
<dbReference type="PANTHER" id="PTHR23355">
    <property type="entry name" value="RIBONUCLEASE"/>
    <property type="match status" value="1"/>
</dbReference>
<dbReference type="Proteomes" id="UP000650833">
    <property type="component" value="Unassembled WGS sequence"/>
</dbReference>
<dbReference type="GO" id="GO:0000932">
    <property type="term" value="C:P-body"/>
    <property type="evidence" value="ECO:0007669"/>
    <property type="project" value="TreeGrafter"/>
</dbReference>
<evidence type="ECO:0000313" key="4">
    <source>
        <dbReference type="EMBL" id="KAG2215234.1"/>
    </source>
</evidence>
<feature type="region of interest" description="Disordered" evidence="2">
    <location>
        <begin position="148"/>
        <end position="181"/>
    </location>
</feature>
<reference evidence="4" key="1">
    <citation type="submission" date="2020-12" db="EMBL/GenBank/DDBJ databases">
        <title>Metabolic potential, ecology and presence of endohyphal bacteria is reflected in genomic diversity of Mucoromycotina.</title>
        <authorList>
            <person name="Muszewska A."/>
            <person name="Okrasinska A."/>
            <person name="Steczkiewicz K."/>
            <person name="Drgas O."/>
            <person name="Orlowska M."/>
            <person name="Perlinska-Lenart U."/>
            <person name="Aleksandrzak-Piekarczyk T."/>
            <person name="Szatraj K."/>
            <person name="Zielenkiewicz U."/>
            <person name="Pilsyk S."/>
            <person name="Malc E."/>
            <person name="Mieczkowski P."/>
            <person name="Kruszewska J.S."/>
            <person name="Biernat P."/>
            <person name="Pawlowska J."/>
        </authorList>
    </citation>
    <scope>NUCLEOTIDE SEQUENCE</scope>
    <source>
        <strain evidence="4">CBS 226.32</strain>
    </source>
</reference>
<dbReference type="GO" id="GO:0000175">
    <property type="term" value="F:3'-5'-RNA exonuclease activity"/>
    <property type="evidence" value="ECO:0007669"/>
    <property type="project" value="TreeGrafter"/>
</dbReference>
<protein>
    <recommendedName>
        <fullName evidence="3">RNB domain-containing protein</fullName>
    </recommendedName>
</protein>
<dbReference type="PANTHER" id="PTHR23355:SF9">
    <property type="entry name" value="DIS3-LIKE EXONUCLEASE 2"/>
    <property type="match status" value="1"/>
</dbReference>
<keyword evidence="5" id="KW-1185">Reference proteome</keyword>
<evidence type="ECO:0000256" key="2">
    <source>
        <dbReference type="SAM" id="MobiDB-lite"/>
    </source>
</evidence>
<dbReference type="SMART" id="SM00955">
    <property type="entry name" value="RNB"/>
    <property type="match status" value="1"/>
</dbReference>
<evidence type="ECO:0000256" key="1">
    <source>
        <dbReference type="ARBA" id="ARBA00005785"/>
    </source>
</evidence>
<feature type="compositionally biased region" description="Polar residues" evidence="2">
    <location>
        <begin position="70"/>
        <end position="79"/>
    </location>
</feature>
<feature type="region of interest" description="Disordered" evidence="2">
    <location>
        <begin position="33"/>
        <end position="126"/>
    </location>
</feature>
<name>A0A8H7RPB1_9FUNG</name>
<sequence>MRKGQVQIQEINHFHHPLAEDNAHPNQLLAVDGIHPQEVKKSLNNRRRRRGSRRRSSAVAEITTEEEDNIATNVAQPSAESDPFFMTINHSNNSNNRHRRRSSHTAGKSKQNHKHKASISNEEKDGSPAFQSLVDIISQMKRLPSISITTDNNNTLDESSTIEEQDQNPWRRVRRHSEPPQKMKHQYVDLHDNKKNGTSLKTINEQKLGQPIFSNSFLPLEEEEAAADGENAELPVSPLNNDKEEMTPLHPPPPPTHIKRTRSQSVPNTLVNQPQLNNQEHSVNGRKPLYPAHINASEAAAAIRSRTLYSGILNVDIQDSSEANVECEDLDASIYIFGSRNRNRALNGDQVAVELVNVDEMINEKIAKRQVRYTRRLSAMSLNGPSSITSNGGLSSIPEDNGTLLDTASEIGTRPKYCGRVVCILERPKNMLFSGTLSLYRPHAKTLDNGSRDKKEVHGPKIIWFIPVDKRLPLVAVPIKNAPADFIKYHEEYKNRIFLGNIQRWPVTSLHPFGFIEKEIGWVGELGVHSGVLMADHHIKDGDFSEQVSKAASSVPTKISNEDRRGRRDLSQEHIDIFTLGDASKGFDYAVSVTPTEFVEKGIYEIGVHVPDLSVYVLANTPLDREVRERCYAVNLVDKKIPIFPDSFIKSHCSFDVGKQRLAYSVMCRFTENGVLLHAWIGKTIVKSKQHVQLDELTFDAKIILKICKKLQQNRLHNLGGISLAQSFESFKLADSGYPQEIERINQTDDDVLIQELLILANVEVGQKICTRFPDQALLYRQESPNMSKLTSIQDYFDNVPSTSTVQGLLNLIHEQETSSEKQEVLTHIIRQAIPPAKYYSAGSVDISKFRHAGFGASICTIFTEPIQNYASIYVQRQLNAALKGEGQDSDNLDLIDKIARHCNSSHLLKIAAEQESQKLYTAAYIYRKCLNAEVKKITVESFVINISADTLQLYVPEYDLELSVIINDQSLPGGQHIYDPVLNEMDIVWSDGDDNDKARQTLKHLSGVYINILVDMKVVKPVFQVELLKQ</sequence>
<dbReference type="Pfam" id="PF00773">
    <property type="entry name" value="RNB"/>
    <property type="match status" value="1"/>
</dbReference>
<evidence type="ECO:0000259" key="3">
    <source>
        <dbReference type="SMART" id="SM00955"/>
    </source>
</evidence>
<proteinExistence type="inferred from homology"/>
<feature type="compositionally biased region" description="Basic residues" evidence="2">
    <location>
        <begin position="43"/>
        <end position="56"/>
    </location>
</feature>
<dbReference type="Pfam" id="PF17849">
    <property type="entry name" value="OB_Dis3"/>
    <property type="match status" value="1"/>
</dbReference>
<feature type="domain" description="RNB" evidence="3">
    <location>
        <begin position="567"/>
        <end position="885"/>
    </location>
</feature>
<dbReference type="InterPro" id="IPR041505">
    <property type="entry name" value="Dis3_CSD2"/>
</dbReference>
<dbReference type="Gene3D" id="2.40.50.700">
    <property type="match status" value="1"/>
</dbReference>
<dbReference type="EMBL" id="JAEPRC010000011">
    <property type="protein sequence ID" value="KAG2215234.1"/>
    <property type="molecule type" value="Genomic_DNA"/>
</dbReference>
<dbReference type="AlphaFoldDB" id="A0A8H7RPB1"/>
<dbReference type="FunFam" id="2.40.50.700:FF:000002">
    <property type="entry name" value="Cell wall biogenesis protein"/>
    <property type="match status" value="1"/>
</dbReference>
<comment type="similarity">
    <text evidence="1">Belongs to the RNR ribonuclease family.</text>
</comment>